<feature type="compositionally biased region" description="Low complexity" evidence="1">
    <location>
        <begin position="813"/>
        <end position="833"/>
    </location>
</feature>
<feature type="compositionally biased region" description="Acidic residues" evidence="1">
    <location>
        <begin position="885"/>
        <end position="895"/>
    </location>
</feature>
<feature type="compositionally biased region" description="Low complexity" evidence="1">
    <location>
        <begin position="392"/>
        <end position="409"/>
    </location>
</feature>
<feature type="region of interest" description="Disordered" evidence="1">
    <location>
        <begin position="782"/>
        <end position="833"/>
    </location>
</feature>
<dbReference type="PROSITE" id="PS51782">
    <property type="entry name" value="LYSM"/>
    <property type="match status" value="1"/>
</dbReference>
<keyword evidence="2" id="KW-0812">Transmembrane</keyword>
<dbReference type="PANTHER" id="PTHR34700:SF4">
    <property type="entry name" value="PHAGE-LIKE ELEMENT PBSX PROTEIN XKDP"/>
    <property type="match status" value="1"/>
</dbReference>
<accession>A0A1E5NYY1</accession>
<feature type="region of interest" description="Disordered" evidence="1">
    <location>
        <begin position="457"/>
        <end position="478"/>
    </location>
</feature>
<feature type="transmembrane region" description="Helical" evidence="2">
    <location>
        <begin position="101"/>
        <end position="122"/>
    </location>
</feature>
<dbReference type="InterPro" id="IPR005158">
    <property type="entry name" value="BTAD"/>
</dbReference>
<dbReference type="InterPro" id="IPR036779">
    <property type="entry name" value="LysM_dom_sf"/>
</dbReference>
<gene>
    <name evidence="4" type="ORF">AS594_38905</name>
</gene>
<feature type="compositionally biased region" description="Low complexity" evidence="1">
    <location>
        <begin position="224"/>
        <end position="239"/>
    </location>
</feature>
<dbReference type="Gene3D" id="3.10.350.10">
    <property type="entry name" value="LysM domain"/>
    <property type="match status" value="1"/>
</dbReference>
<dbReference type="SMART" id="SM00257">
    <property type="entry name" value="LysM"/>
    <property type="match status" value="1"/>
</dbReference>
<dbReference type="OrthoDB" id="8444614at2"/>
<organism evidence="4 5">
    <name type="scientific">Streptomyces agglomeratus</name>
    <dbReference type="NCBI Taxonomy" id="285458"/>
    <lineage>
        <taxon>Bacteria</taxon>
        <taxon>Bacillati</taxon>
        <taxon>Actinomycetota</taxon>
        <taxon>Actinomycetes</taxon>
        <taxon>Kitasatosporales</taxon>
        <taxon>Streptomycetaceae</taxon>
        <taxon>Streptomyces</taxon>
    </lineage>
</organism>
<feature type="region of interest" description="Disordered" evidence="1">
    <location>
        <begin position="224"/>
        <end position="426"/>
    </location>
</feature>
<feature type="compositionally biased region" description="Basic and acidic residues" evidence="1">
    <location>
        <begin position="275"/>
        <end position="292"/>
    </location>
</feature>
<evidence type="ECO:0000259" key="3">
    <source>
        <dbReference type="PROSITE" id="PS51782"/>
    </source>
</evidence>
<dbReference type="RefSeq" id="WP_069936150.1">
    <property type="nucleotide sequence ID" value="NZ_MEHJ01000002.1"/>
</dbReference>
<keyword evidence="2" id="KW-0472">Membrane</keyword>
<dbReference type="InterPro" id="IPR052196">
    <property type="entry name" value="Bact_Kbp"/>
</dbReference>
<dbReference type="SMART" id="SM01043">
    <property type="entry name" value="BTAD"/>
    <property type="match status" value="1"/>
</dbReference>
<evidence type="ECO:0000313" key="4">
    <source>
        <dbReference type="EMBL" id="OEJ21517.1"/>
    </source>
</evidence>
<dbReference type="AlphaFoldDB" id="A0A1E5NYY1"/>
<feature type="transmembrane region" description="Helical" evidence="2">
    <location>
        <begin position="61"/>
        <end position="89"/>
    </location>
</feature>
<protein>
    <recommendedName>
        <fullName evidence="3">LysM domain-containing protein</fullName>
    </recommendedName>
</protein>
<feature type="compositionally biased region" description="Acidic residues" evidence="1">
    <location>
        <begin position="792"/>
        <end position="807"/>
    </location>
</feature>
<dbReference type="InterPro" id="IPR018392">
    <property type="entry name" value="LysM"/>
</dbReference>
<feature type="region of interest" description="Disordered" evidence="1">
    <location>
        <begin position="944"/>
        <end position="972"/>
    </location>
</feature>
<feature type="compositionally biased region" description="Basic and acidic residues" evidence="1">
    <location>
        <begin position="340"/>
        <end position="377"/>
    </location>
</feature>
<feature type="region of interest" description="Disordered" evidence="1">
    <location>
        <begin position="850"/>
        <end position="913"/>
    </location>
</feature>
<comment type="caution">
    <text evidence="4">The sequence shown here is derived from an EMBL/GenBank/DDBJ whole genome shotgun (WGS) entry which is preliminary data.</text>
</comment>
<name>A0A1E5NYY1_9ACTN</name>
<dbReference type="PANTHER" id="PTHR34700">
    <property type="entry name" value="POTASSIUM BINDING PROTEIN KBP"/>
    <property type="match status" value="1"/>
</dbReference>
<evidence type="ECO:0000256" key="1">
    <source>
        <dbReference type="SAM" id="MobiDB-lite"/>
    </source>
</evidence>
<feature type="transmembrane region" description="Helical" evidence="2">
    <location>
        <begin position="12"/>
        <end position="36"/>
    </location>
</feature>
<keyword evidence="2" id="KW-1133">Transmembrane helix</keyword>
<dbReference type="Proteomes" id="UP000095759">
    <property type="component" value="Unassembled WGS sequence"/>
</dbReference>
<dbReference type="CDD" id="cd00118">
    <property type="entry name" value="LysM"/>
    <property type="match status" value="1"/>
</dbReference>
<proteinExistence type="predicted"/>
<sequence>MAHRTPAPLRALGTLLRALIGLTLLVALVGGVPYLLLQVGHQPTELSGGFDLLLQQDDGTLFLVVITCIGWTGWAAFTFSALVEILAVLRRRSAPRIKGLGGLQSLASFLIGGIVLLAPTAASAATVSPAVAATAGQTVGEAGASTVLSGKTTAETEETTWPKHTVSSATELPWDLAEEYLGDGKRWKDIAALNPDIPQLAAGDHYLPKGAVVKLPADARPVAPAASSAPAASESPAADKAAEQPASKDAQGGKQRDQAGDDTSASEADEPESVTVREGDSLWSIADEHGEPGDWPAIFEANRGEATPDGGKFTNPNLILPGQQLDVPQPSDQPETPAASDKDAGDQETPDKAPDTDADKTPAPENTPDKDADKGPEGEQSTPPASTPPPSRTAEPSPAVSTTAPTPGAQDTGRDQAPAAQRSDDGETALAPAALWMGAGALAAALVGTLATRRILQQRRRRPGRRIPMPQGRAAATEQGLRAAQHPTGFDLLGTALRSLALNLAAAGRELPVIEAVVLHEAKVELHLSEDTAPMKPFTATAGRQDLWICPASSPDLADEEALKDADAPYPALVSVGWDAAGHLVLVDLEQVGILHLAGDADFARHVLQAIAVELASTPLPGHIEVTALAETAPGLDSAAPERVVRIDDLADATAELVSHTADQRRALAAVGASSLRAARLTDDAGGAWTPHVLLAADLPDDQAVTALFDTLAEQPRAAGAVITTSAHQAPAEAWTLECKDPDETIVLPGSNLPIKLQGLSDEHFADAIELLSLAASDADVPAPEWTRIDPDEPIEEEEEEEPEQDEAQFSNGAQDADAPDGAADADPGEDGLPAEYAELELDALADEDTATSGAEPVDLVKPDAQDEDEAEGVRTAGPSLADVLADDDQDAEPEADLKPATDGTKAEAPAPAASPADVALALAAPCAAPAPPAVHVTIPAPAPAPAVETEPTDVPPPVAEQAPSETPTPLPEPEIEGAAPAVLLLGPISIEGATGRIDSSRLSAGIELIAYLALNPGVDHHAIDDALWPGRLVKKQMRNAVISRTRSWLGKDTDGNAHLPRVQETGDSRYRLGSAVTCDWTRFQRFSLTGMARHDEDGDLALRRALALVRGRPFIGIDPQRYAWAEPMIQEMVSSVVDVAYELSTRRREAGDIAGALWAARRGLLAAEESEMLHRQIFLAHHAAGDIDALREAAAQLARINEQLLGGVDMEAETAELLRNLLPRPTTRAR</sequence>
<keyword evidence="5" id="KW-1185">Reference proteome</keyword>
<reference evidence="4 5" key="1">
    <citation type="submission" date="2016-08" db="EMBL/GenBank/DDBJ databases">
        <title>Complete genome sequence of Streptomyces agglomeratus strain 6-3-2, a novel anti-MRSA actinomycete isolated from Wuli of Tebit, China.</title>
        <authorList>
            <person name="Chen X."/>
        </authorList>
    </citation>
    <scope>NUCLEOTIDE SEQUENCE [LARGE SCALE GENOMIC DNA]</scope>
    <source>
        <strain evidence="4 5">6-3-2</strain>
    </source>
</reference>
<dbReference type="EMBL" id="MEHJ01000002">
    <property type="protein sequence ID" value="OEJ21517.1"/>
    <property type="molecule type" value="Genomic_DNA"/>
</dbReference>
<feature type="domain" description="LysM" evidence="3">
    <location>
        <begin position="272"/>
        <end position="327"/>
    </location>
</feature>
<evidence type="ECO:0000313" key="5">
    <source>
        <dbReference type="Proteomes" id="UP000095759"/>
    </source>
</evidence>
<evidence type="ECO:0000256" key="2">
    <source>
        <dbReference type="SAM" id="Phobius"/>
    </source>
</evidence>
<dbReference type="Pfam" id="PF01476">
    <property type="entry name" value="LysM"/>
    <property type="match status" value="1"/>
</dbReference>